<feature type="domain" description="RNA polymerase sigma-70 region 2" evidence="6">
    <location>
        <begin position="46"/>
        <end position="112"/>
    </location>
</feature>
<dbReference type="InterPro" id="IPR036388">
    <property type="entry name" value="WH-like_DNA-bd_sf"/>
</dbReference>
<reference evidence="7 8" key="1">
    <citation type="submission" date="2019-06" db="EMBL/GenBank/DDBJ databases">
        <title>Sequencing the genomes of 1000 actinobacteria strains.</title>
        <authorList>
            <person name="Klenk H.-P."/>
        </authorList>
    </citation>
    <scope>NUCLEOTIDE SEQUENCE [LARGE SCALE GENOMIC DNA]</scope>
    <source>
        <strain evidence="7 8">DSM 46837</strain>
    </source>
</reference>
<dbReference type="Pfam" id="PF04542">
    <property type="entry name" value="Sigma70_r2"/>
    <property type="match status" value="1"/>
</dbReference>
<evidence type="ECO:0000259" key="6">
    <source>
        <dbReference type="Pfam" id="PF04542"/>
    </source>
</evidence>
<sequence length="202" mass="22425">MTALAYAEAPAIPAPRRADRADVPVVDRRHLQALAAGDDAAWQTTVRRYEGLLRSAARVVLRSDSDVDEAVQRTWVLLLRNAARINDPQCLPGWLSTTARREALAILRAQQRAVPSEDVADRVAPDDRDMATALMEEELRLALDRAVETLPETQRRIVRALLREPESYDALSQELGIPRGSLGPLRGRAVKALRAQLEPSLR</sequence>
<evidence type="ECO:0000256" key="3">
    <source>
        <dbReference type="ARBA" id="ARBA00023082"/>
    </source>
</evidence>
<dbReference type="Gene3D" id="1.10.10.10">
    <property type="entry name" value="Winged helix-like DNA-binding domain superfamily/Winged helix DNA-binding domain"/>
    <property type="match status" value="1"/>
</dbReference>
<dbReference type="InterPro" id="IPR014284">
    <property type="entry name" value="RNA_pol_sigma-70_dom"/>
</dbReference>
<dbReference type="GO" id="GO:0016987">
    <property type="term" value="F:sigma factor activity"/>
    <property type="evidence" value="ECO:0007669"/>
    <property type="project" value="UniProtKB-KW"/>
</dbReference>
<name>A0A543P0T3_9ACTN</name>
<evidence type="ECO:0000256" key="4">
    <source>
        <dbReference type="ARBA" id="ARBA00023125"/>
    </source>
</evidence>
<dbReference type="EMBL" id="VFQE01000002">
    <property type="protein sequence ID" value="TQN37689.1"/>
    <property type="molecule type" value="Genomic_DNA"/>
</dbReference>
<accession>A0A543P0T3</accession>
<protein>
    <submittedName>
        <fullName evidence="7">RNA polymerase sigma factor (Sigma-70 family)</fullName>
    </submittedName>
</protein>
<dbReference type="GO" id="GO:0003677">
    <property type="term" value="F:DNA binding"/>
    <property type="evidence" value="ECO:0007669"/>
    <property type="project" value="UniProtKB-KW"/>
</dbReference>
<keyword evidence="5" id="KW-0804">Transcription</keyword>
<dbReference type="AlphaFoldDB" id="A0A543P0T3"/>
<dbReference type="InterPro" id="IPR013325">
    <property type="entry name" value="RNA_pol_sigma_r2"/>
</dbReference>
<dbReference type="RefSeq" id="WP_142027623.1">
    <property type="nucleotide sequence ID" value="NZ_VFQE01000002.1"/>
</dbReference>
<evidence type="ECO:0000256" key="2">
    <source>
        <dbReference type="ARBA" id="ARBA00023015"/>
    </source>
</evidence>
<keyword evidence="2" id="KW-0805">Transcription regulation</keyword>
<keyword evidence="3" id="KW-0731">Sigma factor</keyword>
<keyword evidence="8" id="KW-1185">Reference proteome</keyword>
<dbReference type="PANTHER" id="PTHR43133:SF8">
    <property type="entry name" value="RNA POLYMERASE SIGMA FACTOR HI_1459-RELATED"/>
    <property type="match status" value="1"/>
</dbReference>
<dbReference type="Gene3D" id="1.10.1740.10">
    <property type="match status" value="1"/>
</dbReference>
<dbReference type="SUPFAM" id="SSF88946">
    <property type="entry name" value="Sigma2 domain of RNA polymerase sigma factors"/>
    <property type="match status" value="1"/>
</dbReference>
<dbReference type="OrthoDB" id="265863at2"/>
<proteinExistence type="inferred from homology"/>
<gene>
    <name evidence="7" type="ORF">FHU33_4352</name>
</gene>
<organism evidence="7 8">
    <name type="scientific">Blastococcus colisei</name>
    <dbReference type="NCBI Taxonomy" id="1564162"/>
    <lineage>
        <taxon>Bacteria</taxon>
        <taxon>Bacillati</taxon>
        <taxon>Actinomycetota</taxon>
        <taxon>Actinomycetes</taxon>
        <taxon>Geodermatophilales</taxon>
        <taxon>Geodermatophilaceae</taxon>
        <taxon>Blastococcus</taxon>
    </lineage>
</organism>
<evidence type="ECO:0000313" key="8">
    <source>
        <dbReference type="Proteomes" id="UP000319865"/>
    </source>
</evidence>
<evidence type="ECO:0000256" key="5">
    <source>
        <dbReference type="ARBA" id="ARBA00023163"/>
    </source>
</evidence>
<dbReference type="PANTHER" id="PTHR43133">
    <property type="entry name" value="RNA POLYMERASE ECF-TYPE SIGMA FACTO"/>
    <property type="match status" value="1"/>
</dbReference>
<comment type="caution">
    <text evidence="7">The sequence shown here is derived from an EMBL/GenBank/DDBJ whole genome shotgun (WGS) entry which is preliminary data.</text>
</comment>
<dbReference type="InterPro" id="IPR013324">
    <property type="entry name" value="RNA_pol_sigma_r3/r4-like"/>
</dbReference>
<comment type="similarity">
    <text evidence="1">Belongs to the sigma-70 factor family. ECF subfamily.</text>
</comment>
<dbReference type="Proteomes" id="UP000319865">
    <property type="component" value="Unassembled WGS sequence"/>
</dbReference>
<dbReference type="SUPFAM" id="SSF88659">
    <property type="entry name" value="Sigma3 and sigma4 domains of RNA polymerase sigma factors"/>
    <property type="match status" value="1"/>
</dbReference>
<evidence type="ECO:0000313" key="7">
    <source>
        <dbReference type="EMBL" id="TQN37689.1"/>
    </source>
</evidence>
<dbReference type="NCBIfam" id="TIGR02937">
    <property type="entry name" value="sigma70-ECF"/>
    <property type="match status" value="1"/>
</dbReference>
<dbReference type="InterPro" id="IPR039425">
    <property type="entry name" value="RNA_pol_sigma-70-like"/>
</dbReference>
<dbReference type="InterPro" id="IPR007627">
    <property type="entry name" value="RNA_pol_sigma70_r2"/>
</dbReference>
<keyword evidence="4" id="KW-0238">DNA-binding</keyword>
<evidence type="ECO:0000256" key="1">
    <source>
        <dbReference type="ARBA" id="ARBA00010641"/>
    </source>
</evidence>
<dbReference type="GO" id="GO:0006352">
    <property type="term" value="P:DNA-templated transcription initiation"/>
    <property type="evidence" value="ECO:0007669"/>
    <property type="project" value="InterPro"/>
</dbReference>